<dbReference type="SUPFAM" id="SSF54373">
    <property type="entry name" value="FAD-linked reductases, C-terminal domain"/>
    <property type="match status" value="1"/>
</dbReference>
<evidence type="ECO:0000256" key="9">
    <source>
        <dbReference type="ARBA" id="ARBA00023133"/>
    </source>
</evidence>
<proteinExistence type="inferred from homology"/>
<reference evidence="14 15" key="1">
    <citation type="submission" date="2017-03" db="EMBL/GenBank/DDBJ databases">
        <title>Genomes of endolithic fungi from Antarctica.</title>
        <authorList>
            <person name="Coleine C."/>
            <person name="Masonjones S."/>
            <person name="Stajich J.E."/>
        </authorList>
    </citation>
    <scope>NUCLEOTIDE SEQUENCE [LARGE SCALE GENOMIC DNA]</scope>
    <source>
        <strain evidence="14 15">CCFEE 5187</strain>
    </source>
</reference>
<dbReference type="Gene3D" id="1.10.3110.10">
    <property type="entry name" value="protoporphyrinogen ix oxidase, domain 3"/>
    <property type="match status" value="1"/>
</dbReference>
<dbReference type="Proteomes" id="UP000308768">
    <property type="component" value="Unassembled WGS sequence"/>
</dbReference>
<dbReference type="SUPFAM" id="SSF51905">
    <property type="entry name" value="FAD/NAD(P)-binding domain"/>
    <property type="match status" value="1"/>
</dbReference>
<evidence type="ECO:0000256" key="12">
    <source>
        <dbReference type="SAM" id="MobiDB-lite"/>
    </source>
</evidence>
<dbReference type="OrthoDB" id="438553at2759"/>
<evidence type="ECO:0000256" key="8">
    <source>
        <dbReference type="ARBA" id="ARBA00023002"/>
    </source>
</evidence>
<accession>A0A4U0XSR2</accession>
<comment type="caution">
    <text evidence="14">The sequence shown here is derived from an EMBL/GenBank/DDBJ whole genome shotgun (WGS) entry which is preliminary data.</text>
</comment>
<dbReference type="EC" id="1.3.3.4" evidence="5"/>
<dbReference type="NCBIfam" id="TIGR00562">
    <property type="entry name" value="proto_IX_ox"/>
    <property type="match status" value="1"/>
</dbReference>
<feature type="region of interest" description="Disordered" evidence="12">
    <location>
        <begin position="105"/>
        <end position="131"/>
    </location>
</feature>
<dbReference type="EMBL" id="NAJN01000089">
    <property type="protein sequence ID" value="TKA79667.1"/>
    <property type="molecule type" value="Genomic_DNA"/>
</dbReference>
<dbReference type="InterPro" id="IPR002937">
    <property type="entry name" value="Amino_oxidase"/>
</dbReference>
<dbReference type="GO" id="GO:0004729">
    <property type="term" value="F:oxygen-dependent protoporphyrinogen oxidase activity"/>
    <property type="evidence" value="ECO:0007669"/>
    <property type="project" value="UniProtKB-EC"/>
</dbReference>
<keyword evidence="7" id="KW-0274">FAD</keyword>
<dbReference type="Gene3D" id="1.10.340.40">
    <property type="entry name" value="Nuclear abundant poly(A) RNA-bind protein 2, N-terminal domain"/>
    <property type="match status" value="1"/>
</dbReference>
<protein>
    <recommendedName>
        <fullName evidence="5">protoporphyrinogen oxidase</fullName>
        <ecNumber evidence="5">1.3.3.4</ecNumber>
    </recommendedName>
</protein>
<keyword evidence="9" id="KW-0350">Heme biosynthesis</keyword>
<feature type="domain" description="Amine oxidase" evidence="13">
    <location>
        <begin position="383"/>
        <end position="818"/>
    </location>
</feature>
<dbReference type="PANTHER" id="PTHR42923">
    <property type="entry name" value="PROTOPORPHYRINOGEN OXIDASE"/>
    <property type="match status" value="1"/>
</dbReference>
<dbReference type="InterPro" id="IPR043094">
    <property type="entry name" value="Nab2/ZC3H14_N_sf"/>
</dbReference>
<keyword evidence="8" id="KW-0560">Oxidoreductase</keyword>
<evidence type="ECO:0000256" key="7">
    <source>
        <dbReference type="ARBA" id="ARBA00022827"/>
    </source>
</evidence>
<dbReference type="Gene3D" id="3.50.50.60">
    <property type="entry name" value="FAD/NAD(P)-binding domain"/>
    <property type="match status" value="2"/>
</dbReference>
<organism evidence="14 15">
    <name type="scientific">Cryomyces minteri</name>
    <dbReference type="NCBI Taxonomy" id="331657"/>
    <lineage>
        <taxon>Eukaryota</taxon>
        <taxon>Fungi</taxon>
        <taxon>Dikarya</taxon>
        <taxon>Ascomycota</taxon>
        <taxon>Pezizomycotina</taxon>
        <taxon>Dothideomycetes</taxon>
        <taxon>Dothideomycetes incertae sedis</taxon>
        <taxon>Cryomyces</taxon>
    </lineage>
</organism>
<dbReference type="Pfam" id="PF01593">
    <property type="entry name" value="Amino_oxidase"/>
    <property type="match status" value="1"/>
</dbReference>
<dbReference type="STRING" id="331657.A0A4U0XSR2"/>
<keyword evidence="10" id="KW-0627">Porphyrin biosynthesis</keyword>
<dbReference type="AlphaFoldDB" id="A0A4U0XSR2"/>
<comment type="function">
    <text evidence="2">Catalyzes the 6-electron oxidation of protoporphyrinogen-IX to form protoporphyrin-IX.</text>
</comment>
<dbReference type="GO" id="GO:0005743">
    <property type="term" value="C:mitochondrial inner membrane"/>
    <property type="evidence" value="ECO:0007669"/>
    <property type="project" value="TreeGrafter"/>
</dbReference>
<evidence type="ECO:0000256" key="2">
    <source>
        <dbReference type="ARBA" id="ARBA00002600"/>
    </source>
</evidence>
<keyword evidence="6" id="KW-0285">Flavoprotein</keyword>
<dbReference type="FunFam" id="1.10.340.40:FF:000001">
    <property type="entry name" value="Nuclear polyadenylated RNA-binding protein nab2"/>
    <property type="match status" value="1"/>
</dbReference>
<comment type="similarity">
    <text evidence="4">Belongs to the protoporphyrinogen/coproporphyrinogen oxidase family. Protoporphyrinogen oxidase subfamily.</text>
</comment>
<comment type="cofactor">
    <cofactor evidence="1">
        <name>FAD</name>
        <dbReference type="ChEBI" id="CHEBI:57692"/>
    </cofactor>
</comment>
<evidence type="ECO:0000313" key="15">
    <source>
        <dbReference type="Proteomes" id="UP000308768"/>
    </source>
</evidence>
<evidence type="ECO:0000256" key="11">
    <source>
        <dbReference type="ARBA" id="ARBA00047554"/>
    </source>
</evidence>
<evidence type="ECO:0000259" key="13">
    <source>
        <dbReference type="Pfam" id="PF01593"/>
    </source>
</evidence>
<evidence type="ECO:0000256" key="10">
    <source>
        <dbReference type="ARBA" id="ARBA00023244"/>
    </source>
</evidence>
<gene>
    <name evidence="14" type="ORF">B0A49_01417</name>
</gene>
<dbReference type="PANTHER" id="PTHR42923:SF3">
    <property type="entry name" value="PROTOPORPHYRINOGEN OXIDASE"/>
    <property type="match status" value="1"/>
</dbReference>
<evidence type="ECO:0000256" key="3">
    <source>
        <dbReference type="ARBA" id="ARBA00005073"/>
    </source>
</evidence>
<evidence type="ECO:0000256" key="6">
    <source>
        <dbReference type="ARBA" id="ARBA00022630"/>
    </source>
</evidence>
<dbReference type="InterPro" id="IPR036188">
    <property type="entry name" value="FAD/NAD-bd_sf"/>
</dbReference>
<keyword evidence="15" id="KW-1185">Reference proteome</keyword>
<feature type="region of interest" description="Disordered" evidence="12">
    <location>
        <begin position="326"/>
        <end position="367"/>
    </location>
</feature>
<evidence type="ECO:0000313" key="14">
    <source>
        <dbReference type="EMBL" id="TKA79667.1"/>
    </source>
</evidence>
<name>A0A4U0XSR2_9PEZI</name>
<dbReference type="InterPro" id="IPR004572">
    <property type="entry name" value="Protoporphyrinogen_oxidase"/>
</dbReference>
<dbReference type="GO" id="GO:0006782">
    <property type="term" value="P:protoporphyrinogen IX biosynthetic process"/>
    <property type="evidence" value="ECO:0007669"/>
    <property type="project" value="UniProtKB-UniPathway"/>
</dbReference>
<evidence type="ECO:0000256" key="5">
    <source>
        <dbReference type="ARBA" id="ARBA00012867"/>
    </source>
</evidence>
<evidence type="ECO:0000256" key="4">
    <source>
        <dbReference type="ARBA" id="ARBA00010551"/>
    </source>
</evidence>
<dbReference type="InterPro" id="IPR050464">
    <property type="entry name" value="Zeta_carotene_desat/Oxidored"/>
</dbReference>
<evidence type="ECO:0000256" key="1">
    <source>
        <dbReference type="ARBA" id="ARBA00001974"/>
    </source>
</evidence>
<comment type="catalytic activity">
    <reaction evidence="11">
        <text>protoporphyrinogen IX + 3 O2 = protoporphyrin IX + 3 H2O2</text>
        <dbReference type="Rhea" id="RHEA:25576"/>
        <dbReference type="ChEBI" id="CHEBI:15379"/>
        <dbReference type="ChEBI" id="CHEBI:16240"/>
        <dbReference type="ChEBI" id="CHEBI:57306"/>
        <dbReference type="ChEBI" id="CHEBI:57307"/>
        <dbReference type="EC" id="1.3.3.4"/>
    </reaction>
</comment>
<sequence>MAVEVVAGTPLADALQNVVQPKLVEAGWSTGGLDDSALSEYIILMLVNGKTQEEIASELSTDLLGLGPDDQGAKEFSMWLFDQVESLSAQMNGGVAVKVEEPQGSVPASHDHIKPETSTQPEIVKQDAEMRDSADSTQSGIVYVFQNPRCHYFTQSANLNTKSPTGPKSMRNAAPNVREKRMFGQLNRAMDRSSDATLHRVRGAAGAGRINTHAREPPKGPRNMADRAQPVFQGRPPMGGPLTNRPMGSMAMPNMATSNPMMMMTPQQQMQLFKMYEEQARMMTQILSPQQAQQIFSAQGVAAPMMNPALQNAGQQSGKSLFDRIDNKPQRQYGGYKGKSQGGDLRRGSADMDTRAEGPTTSMEYSTSLYPDDPEVAVLGGGITGLASAYYISKELPRAKITIYEAGPRVGGWMLSKRVEVDGGNILFEQGPRTLRPVKNGLITAHLIQELGMTDDVIFTKKTSPAARNRFIYYPDHLVKMPGPGMSPWQIAKSLWREPVFEGFALAALREAAIDQRPSGLQDESVGSFISRRFDKRIADNAVSAMLHGIYAGDVYKLSMKSLFPQQWRDEEEYGSVVRAVFEKNRQPKKITKSVQHKRKVQLETTTDEPAILPDYVISTLFSKTLAALCHREDDLTRASLPSLARTYAVTVMVVNLYYSTPYLAPAGFGYLIPRTIPYAQNPERALGVVFDSEYSPIASAVAPDSPAQDSVAGTKLTVMLGGHWWDDWTSYPSPEEGLQMAKDVLARHLGITEQPTASNVGLQKDCIPQYAVGHEDAMAAAHTHLSVGFCGQLRVAGNSYTGVGVNDCVRAAWDVARGLTSSNASSNTGLEYFLRKEGSELVEVPEDLR</sequence>
<comment type="pathway">
    <text evidence="3">Porphyrin-containing compound metabolism; protoporphyrin-IX biosynthesis; protoporphyrin-IX from protoporphyrinogen-IX: step 1/1.</text>
</comment>
<feature type="compositionally biased region" description="Basic and acidic residues" evidence="12">
    <location>
        <begin position="344"/>
        <end position="356"/>
    </location>
</feature>
<dbReference type="UniPathway" id="UPA00251">
    <property type="reaction ID" value="UER00324"/>
</dbReference>
<feature type="region of interest" description="Disordered" evidence="12">
    <location>
        <begin position="210"/>
        <end position="247"/>
    </location>
</feature>